<dbReference type="EMBL" id="JAGSXJ010000002">
    <property type="protein sequence ID" value="KAH6695440.1"/>
    <property type="molecule type" value="Genomic_DNA"/>
</dbReference>
<dbReference type="OrthoDB" id="2963168at2759"/>
<organism evidence="1 2">
    <name type="scientific">Plectosphaerella plurivora</name>
    <dbReference type="NCBI Taxonomy" id="936078"/>
    <lineage>
        <taxon>Eukaryota</taxon>
        <taxon>Fungi</taxon>
        <taxon>Dikarya</taxon>
        <taxon>Ascomycota</taxon>
        <taxon>Pezizomycotina</taxon>
        <taxon>Sordariomycetes</taxon>
        <taxon>Hypocreomycetidae</taxon>
        <taxon>Glomerellales</taxon>
        <taxon>Plectosphaerellaceae</taxon>
        <taxon>Plectosphaerella</taxon>
    </lineage>
</organism>
<sequence>MTASSTLVVGLDIGTTFSGASWAQHEDGPSQREPTFHFIDSWPHKSGVAKVPTQIAFDTDTLQPNTTVAWGYAYLRDAKQFLINTEAGSGVNLMSQYLKVFWSHVMSSITQALGPDVVKSSHMKIVMTIPAIWPPYAVDRMSTAAKEAGIAIQNNSSLTFMTEPEAAALCNFQGDRRFMQQELAVDDNFVVCDAGGGTADLITYRVVQCSDSLLALEEVVPGKGGLCGAAFLDEAFEELLLEHFGSGWRSAQVYERRGVMEDAWERRIKPDFDGDDTLTHLNVLVPSSCQYYTRTSDRQKKLSDMLCASYEFTNDEIASVFEPIVTEITRLILEQIKGVVLRTSKKPKYIIMSGGFGQSKCLVQKVKAMLATESTDSVLLGMNSSSWSAVSRGAVLQGLAGSLRPSQAVHVRSRVSRGSYCTLQYETCDGNIHDQRDKRWSDEEGGYVGDDQTVWFLKYGDLINEGYSKRFEFYSMHPVSKGVPSSHTVSFFHCRDTEVPDRLGDTVKELCSIEWSDPTRSVPETFENGLGDDFYAV</sequence>
<name>A0A9P8VK60_9PEZI</name>
<evidence type="ECO:0008006" key="3">
    <source>
        <dbReference type="Google" id="ProtNLM"/>
    </source>
</evidence>
<dbReference type="CDD" id="cd10170">
    <property type="entry name" value="ASKHA_NBD_HSP70"/>
    <property type="match status" value="1"/>
</dbReference>
<dbReference type="AlphaFoldDB" id="A0A9P8VK60"/>
<dbReference type="PANTHER" id="PTHR14187:SF5">
    <property type="entry name" value="HEAT SHOCK 70 KDA PROTEIN 12A"/>
    <property type="match status" value="1"/>
</dbReference>
<accession>A0A9P8VK60</accession>
<dbReference type="Gene3D" id="3.90.640.10">
    <property type="entry name" value="Actin, Chain A, domain 4"/>
    <property type="match status" value="1"/>
</dbReference>
<dbReference type="InterPro" id="IPR043129">
    <property type="entry name" value="ATPase_NBD"/>
</dbReference>
<dbReference type="SUPFAM" id="SSF53067">
    <property type="entry name" value="Actin-like ATPase domain"/>
    <property type="match status" value="2"/>
</dbReference>
<gene>
    <name evidence="1" type="ORF">F5X68DRAFT_227420</name>
</gene>
<dbReference type="PANTHER" id="PTHR14187">
    <property type="entry name" value="ALPHA KINASE/ELONGATION FACTOR 2 KINASE"/>
    <property type="match status" value="1"/>
</dbReference>
<dbReference type="Gene3D" id="3.30.420.40">
    <property type="match status" value="2"/>
</dbReference>
<proteinExistence type="predicted"/>
<keyword evidence="2" id="KW-1185">Reference proteome</keyword>
<evidence type="ECO:0000313" key="1">
    <source>
        <dbReference type="EMBL" id="KAH6695440.1"/>
    </source>
</evidence>
<reference evidence="1" key="1">
    <citation type="journal article" date="2021" name="Nat. Commun.">
        <title>Genetic determinants of endophytism in the Arabidopsis root mycobiome.</title>
        <authorList>
            <person name="Mesny F."/>
            <person name="Miyauchi S."/>
            <person name="Thiergart T."/>
            <person name="Pickel B."/>
            <person name="Atanasova L."/>
            <person name="Karlsson M."/>
            <person name="Huettel B."/>
            <person name="Barry K.W."/>
            <person name="Haridas S."/>
            <person name="Chen C."/>
            <person name="Bauer D."/>
            <person name="Andreopoulos W."/>
            <person name="Pangilinan J."/>
            <person name="LaButti K."/>
            <person name="Riley R."/>
            <person name="Lipzen A."/>
            <person name="Clum A."/>
            <person name="Drula E."/>
            <person name="Henrissat B."/>
            <person name="Kohler A."/>
            <person name="Grigoriev I.V."/>
            <person name="Martin F.M."/>
            <person name="Hacquard S."/>
        </authorList>
    </citation>
    <scope>NUCLEOTIDE SEQUENCE</scope>
    <source>
        <strain evidence="1">MPI-SDFR-AT-0117</strain>
    </source>
</reference>
<dbReference type="Proteomes" id="UP000770015">
    <property type="component" value="Unassembled WGS sequence"/>
</dbReference>
<evidence type="ECO:0000313" key="2">
    <source>
        <dbReference type="Proteomes" id="UP000770015"/>
    </source>
</evidence>
<protein>
    <recommendedName>
        <fullName evidence="3">Actin-like ATPase domain-containing protein</fullName>
    </recommendedName>
</protein>
<comment type="caution">
    <text evidence="1">The sequence shown here is derived from an EMBL/GenBank/DDBJ whole genome shotgun (WGS) entry which is preliminary data.</text>
</comment>